<sequence length="335" mass="35704">MKSSVETKNKNKKDKTMIVRIAPVVGLALLFPLAAAAAPLAKECGPNKSYVIGFSQANFKEPYRAHVDHELQRLVKNYPQFKLVIADGQANDNTQVSQVENFLTQQVDILFVSAFEAAPLTPAVSAVYDKGIPVIELDRRTTGEKFTSFVSGDNRAIAHEAGLYAASLLPDGGDVAILEGLPSSSPAIERLEGFKAGISTNPKVKIIAVQPVDWMQDKAVEVFSAMLQAHPDIKLVYTSNDLAAAGAYIAVKQAGKLGQVKIIGTDGLPGPSGGIRAVAEGQWTATYVYPTGAAEALDLAKKILIDCASSVPRLVTVPTQRIDASNAKELYAKGE</sequence>
<dbReference type="GO" id="GO:0030313">
    <property type="term" value="C:cell envelope"/>
    <property type="evidence" value="ECO:0007669"/>
    <property type="project" value="UniProtKB-SubCell"/>
</dbReference>
<organism evidence="6 7">
    <name type="scientific">Gluconacetobacter diazotrophicus</name>
    <name type="common">Acetobacter diazotrophicus</name>
    <dbReference type="NCBI Taxonomy" id="33996"/>
    <lineage>
        <taxon>Bacteria</taxon>
        <taxon>Pseudomonadati</taxon>
        <taxon>Pseudomonadota</taxon>
        <taxon>Alphaproteobacteria</taxon>
        <taxon>Acetobacterales</taxon>
        <taxon>Acetobacteraceae</taxon>
        <taxon>Gluconacetobacter</taxon>
    </lineage>
</organism>
<gene>
    <name evidence="6" type="ORF">HLH33_05040</name>
</gene>
<comment type="subcellular location">
    <subcellularLocation>
        <location evidence="1">Cell envelope</location>
    </subcellularLocation>
</comment>
<evidence type="ECO:0000313" key="6">
    <source>
        <dbReference type="EMBL" id="MBB2155677.1"/>
    </source>
</evidence>
<dbReference type="EMBL" id="JABEQG010000006">
    <property type="protein sequence ID" value="MBB2155677.1"/>
    <property type="molecule type" value="Genomic_DNA"/>
</dbReference>
<proteinExistence type="inferred from homology"/>
<evidence type="ECO:0000256" key="4">
    <source>
        <dbReference type="SAM" id="SignalP"/>
    </source>
</evidence>
<comment type="caution">
    <text evidence="6">The sequence shown here is derived from an EMBL/GenBank/DDBJ whole genome shotgun (WGS) entry which is preliminary data.</text>
</comment>
<evidence type="ECO:0000313" key="7">
    <source>
        <dbReference type="Proteomes" id="UP000550787"/>
    </source>
</evidence>
<dbReference type="SUPFAM" id="SSF53822">
    <property type="entry name" value="Periplasmic binding protein-like I"/>
    <property type="match status" value="1"/>
</dbReference>
<dbReference type="InterPro" id="IPR028082">
    <property type="entry name" value="Peripla_BP_I"/>
</dbReference>
<dbReference type="Pfam" id="PF13407">
    <property type="entry name" value="Peripla_BP_4"/>
    <property type="match status" value="1"/>
</dbReference>
<accession>A0A7W4FDI1</accession>
<feature type="signal peptide" evidence="4">
    <location>
        <begin position="1"/>
        <end position="37"/>
    </location>
</feature>
<name>A0A7W4FDI1_GLUDI</name>
<dbReference type="AlphaFoldDB" id="A0A7W4FDI1"/>
<comment type="similarity">
    <text evidence="2">Belongs to the bacterial solute-binding protein 2 family.</text>
</comment>
<keyword evidence="3 4" id="KW-0732">Signal</keyword>
<evidence type="ECO:0000256" key="1">
    <source>
        <dbReference type="ARBA" id="ARBA00004196"/>
    </source>
</evidence>
<evidence type="ECO:0000256" key="2">
    <source>
        <dbReference type="ARBA" id="ARBA00007639"/>
    </source>
</evidence>
<dbReference type="CDD" id="cd06308">
    <property type="entry name" value="PBP1_sensor_kinase-like"/>
    <property type="match status" value="1"/>
</dbReference>
<evidence type="ECO:0000259" key="5">
    <source>
        <dbReference type="Pfam" id="PF13407"/>
    </source>
</evidence>
<dbReference type="PANTHER" id="PTHR46847">
    <property type="entry name" value="D-ALLOSE-BINDING PERIPLASMIC PROTEIN-RELATED"/>
    <property type="match status" value="1"/>
</dbReference>
<protein>
    <submittedName>
        <fullName evidence="6">Substrate-binding domain-containing protein</fullName>
    </submittedName>
</protein>
<dbReference type="GO" id="GO:0030246">
    <property type="term" value="F:carbohydrate binding"/>
    <property type="evidence" value="ECO:0007669"/>
    <property type="project" value="UniProtKB-ARBA"/>
</dbReference>
<feature type="domain" description="Periplasmic binding protein" evidence="5">
    <location>
        <begin position="52"/>
        <end position="303"/>
    </location>
</feature>
<dbReference type="OMA" id="LAAYNIM"/>
<reference evidence="6 7" key="1">
    <citation type="submission" date="2020-04" db="EMBL/GenBank/DDBJ databases">
        <title>Description of novel Gluconacetobacter.</title>
        <authorList>
            <person name="Sombolestani A."/>
        </authorList>
    </citation>
    <scope>NUCLEOTIDE SEQUENCE [LARGE SCALE GENOMIC DNA]</scope>
    <source>
        <strain evidence="6 7">LMG 7603</strain>
    </source>
</reference>
<dbReference type="Gene3D" id="3.40.50.2300">
    <property type="match status" value="2"/>
</dbReference>
<feature type="chain" id="PRO_5041181696" evidence="4">
    <location>
        <begin position="38"/>
        <end position="335"/>
    </location>
</feature>
<dbReference type="InterPro" id="IPR025997">
    <property type="entry name" value="SBP_2_dom"/>
</dbReference>
<dbReference type="PANTHER" id="PTHR46847:SF1">
    <property type="entry name" value="D-ALLOSE-BINDING PERIPLASMIC PROTEIN-RELATED"/>
    <property type="match status" value="1"/>
</dbReference>
<dbReference type="Proteomes" id="UP000550787">
    <property type="component" value="Unassembled WGS sequence"/>
</dbReference>
<evidence type="ECO:0000256" key="3">
    <source>
        <dbReference type="ARBA" id="ARBA00022729"/>
    </source>
</evidence>